<dbReference type="AlphaFoldDB" id="A0A9W7M0H1"/>
<dbReference type="GO" id="GO:0006891">
    <property type="term" value="P:intra-Golgi vesicle-mediated transport"/>
    <property type="evidence" value="ECO:0007669"/>
    <property type="project" value="InterPro"/>
</dbReference>
<dbReference type="PANTHER" id="PTHR13228">
    <property type="entry name" value="CONSERVED OLIGOMERIC GOLGI COMPLEX COMPONENT 5"/>
    <property type="match status" value="1"/>
</dbReference>
<sequence length="158" mass="16926">MDGDFAPIVSPPFLPQTNARLTLLVLREISKVLLLIAKRAEYLISTGPEARQVSGPATAAQLKNFALCQHLQEIHTRVSSMIMGLPTIAADVLSPSLGAIYGVACDSITSLFQAMIDRLEACILQIHDQNFSAVTPSSRSGRMTGPSGPHGENRAKTN</sequence>
<organism evidence="2 3">
    <name type="scientific">Hibiscus trionum</name>
    <name type="common">Flower of an hour</name>
    <dbReference type="NCBI Taxonomy" id="183268"/>
    <lineage>
        <taxon>Eukaryota</taxon>
        <taxon>Viridiplantae</taxon>
        <taxon>Streptophyta</taxon>
        <taxon>Embryophyta</taxon>
        <taxon>Tracheophyta</taxon>
        <taxon>Spermatophyta</taxon>
        <taxon>Magnoliopsida</taxon>
        <taxon>eudicotyledons</taxon>
        <taxon>Gunneridae</taxon>
        <taxon>Pentapetalae</taxon>
        <taxon>rosids</taxon>
        <taxon>malvids</taxon>
        <taxon>Malvales</taxon>
        <taxon>Malvaceae</taxon>
        <taxon>Malvoideae</taxon>
        <taxon>Hibiscus</taxon>
    </lineage>
</organism>
<accession>A0A9W7M0H1</accession>
<dbReference type="PANTHER" id="PTHR13228:SF3">
    <property type="entry name" value="CONSERVED OLIGOMERIC GOLGI COMPLEX SUBUNIT 5"/>
    <property type="match status" value="1"/>
</dbReference>
<dbReference type="EMBL" id="BSYR01000019">
    <property type="protein sequence ID" value="GMI83061.1"/>
    <property type="molecule type" value="Genomic_DNA"/>
</dbReference>
<reference evidence="2" key="1">
    <citation type="submission" date="2023-05" db="EMBL/GenBank/DDBJ databases">
        <title>Genome and transcriptome analyses reveal genes involved in the formation of fine ridges on petal epidermal cells in Hibiscus trionum.</title>
        <authorList>
            <person name="Koshimizu S."/>
            <person name="Masuda S."/>
            <person name="Ishii T."/>
            <person name="Shirasu K."/>
            <person name="Hoshino A."/>
            <person name="Arita M."/>
        </authorList>
    </citation>
    <scope>NUCLEOTIDE SEQUENCE</scope>
    <source>
        <strain evidence="2">Hamamatsu line</strain>
    </source>
</reference>
<dbReference type="OrthoDB" id="18786at2759"/>
<protein>
    <submittedName>
        <fullName evidence="2">Uncharacterized protein</fullName>
    </submittedName>
</protein>
<feature type="region of interest" description="Disordered" evidence="1">
    <location>
        <begin position="134"/>
        <end position="158"/>
    </location>
</feature>
<dbReference type="InterPro" id="IPR019465">
    <property type="entry name" value="Cog5"/>
</dbReference>
<comment type="caution">
    <text evidence="2">The sequence shown here is derived from an EMBL/GenBank/DDBJ whole genome shotgun (WGS) entry which is preliminary data.</text>
</comment>
<proteinExistence type="predicted"/>
<evidence type="ECO:0000313" key="2">
    <source>
        <dbReference type="EMBL" id="GMI83061.1"/>
    </source>
</evidence>
<dbReference type="GO" id="GO:0017119">
    <property type="term" value="C:Golgi transport complex"/>
    <property type="evidence" value="ECO:0007669"/>
    <property type="project" value="InterPro"/>
</dbReference>
<name>A0A9W7M0H1_HIBTR</name>
<keyword evidence="3" id="KW-1185">Reference proteome</keyword>
<dbReference type="Proteomes" id="UP001165190">
    <property type="component" value="Unassembled WGS sequence"/>
</dbReference>
<evidence type="ECO:0000313" key="3">
    <source>
        <dbReference type="Proteomes" id="UP001165190"/>
    </source>
</evidence>
<gene>
    <name evidence="2" type="ORF">HRI_001975400</name>
</gene>
<evidence type="ECO:0000256" key="1">
    <source>
        <dbReference type="SAM" id="MobiDB-lite"/>
    </source>
</evidence>